<dbReference type="Gene3D" id="3.40.50.720">
    <property type="entry name" value="NAD(P)-binding Rossmann-like Domain"/>
    <property type="match status" value="1"/>
</dbReference>
<keyword evidence="2" id="KW-0560">Oxidoreductase</keyword>
<dbReference type="InterPro" id="IPR015815">
    <property type="entry name" value="HIBADH-related"/>
</dbReference>
<feature type="domain" description="3-hydroxyisobutyrate dehydrogenase-like NAD-binding" evidence="5">
    <location>
        <begin position="163"/>
        <end position="279"/>
    </location>
</feature>
<evidence type="ECO:0000259" key="5">
    <source>
        <dbReference type="Pfam" id="PF14833"/>
    </source>
</evidence>
<dbReference type="InterPro" id="IPR051265">
    <property type="entry name" value="HIBADH-related_NP60_sf"/>
</dbReference>
<evidence type="ECO:0000259" key="4">
    <source>
        <dbReference type="Pfam" id="PF03446"/>
    </source>
</evidence>
<evidence type="ECO:0000256" key="2">
    <source>
        <dbReference type="ARBA" id="ARBA00023002"/>
    </source>
</evidence>
<dbReference type="PANTHER" id="PTHR43580">
    <property type="entry name" value="OXIDOREDUCTASE GLYR1-RELATED"/>
    <property type="match status" value="1"/>
</dbReference>
<dbReference type="PANTHER" id="PTHR43580:SF2">
    <property type="entry name" value="CYTOKINE-LIKE NUCLEAR FACTOR N-PAC"/>
    <property type="match status" value="1"/>
</dbReference>
<dbReference type="InterPro" id="IPR036291">
    <property type="entry name" value="NAD(P)-bd_dom_sf"/>
</dbReference>
<evidence type="ECO:0000256" key="1">
    <source>
        <dbReference type="ARBA" id="ARBA00009080"/>
    </source>
</evidence>
<dbReference type="SUPFAM" id="SSF51735">
    <property type="entry name" value="NAD(P)-binding Rossmann-fold domains"/>
    <property type="match status" value="1"/>
</dbReference>
<evidence type="ECO:0000313" key="6">
    <source>
        <dbReference type="EMBL" id="GAA0222050.1"/>
    </source>
</evidence>
<dbReference type="Pfam" id="PF14833">
    <property type="entry name" value="NAD_binding_11"/>
    <property type="match status" value="1"/>
</dbReference>
<dbReference type="InterPro" id="IPR029154">
    <property type="entry name" value="HIBADH-like_NADP-bd"/>
</dbReference>
<dbReference type="Proteomes" id="UP001500967">
    <property type="component" value="Unassembled WGS sequence"/>
</dbReference>
<dbReference type="Gene3D" id="1.10.1040.10">
    <property type="entry name" value="N-(1-d-carboxylethyl)-l-norvaline Dehydrogenase, domain 2"/>
    <property type="match status" value="1"/>
</dbReference>
<reference evidence="6 7" key="1">
    <citation type="journal article" date="2019" name="Int. J. Syst. Evol. Microbiol.">
        <title>The Global Catalogue of Microorganisms (GCM) 10K type strain sequencing project: providing services to taxonomists for standard genome sequencing and annotation.</title>
        <authorList>
            <consortium name="The Broad Institute Genomics Platform"/>
            <consortium name="The Broad Institute Genome Sequencing Center for Infectious Disease"/>
            <person name="Wu L."/>
            <person name="Ma J."/>
        </authorList>
    </citation>
    <scope>NUCLEOTIDE SEQUENCE [LARGE SCALE GENOMIC DNA]</scope>
    <source>
        <strain evidence="6 7">JCM 10425</strain>
    </source>
</reference>
<accession>A0ABN0THS4</accession>
<comment type="similarity">
    <text evidence="1">Belongs to the HIBADH-related family.</text>
</comment>
<gene>
    <name evidence="6" type="ORF">GCM10009539_04030</name>
</gene>
<dbReference type="PIRSF" id="PIRSF000103">
    <property type="entry name" value="HIBADH"/>
    <property type="match status" value="1"/>
</dbReference>
<dbReference type="Pfam" id="PF03446">
    <property type="entry name" value="NAD_binding_2"/>
    <property type="match status" value="1"/>
</dbReference>
<dbReference type="InterPro" id="IPR008927">
    <property type="entry name" value="6-PGluconate_DH-like_C_sf"/>
</dbReference>
<comment type="caution">
    <text evidence="6">The sequence shown here is derived from an EMBL/GenBank/DDBJ whole genome shotgun (WGS) entry which is preliminary data.</text>
</comment>
<name>A0ABN0THS4_9ACTN</name>
<keyword evidence="7" id="KW-1185">Reference proteome</keyword>
<proteinExistence type="inferred from homology"/>
<evidence type="ECO:0000256" key="3">
    <source>
        <dbReference type="ARBA" id="ARBA00023027"/>
    </source>
</evidence>
<organism evidence="6 7">
    <name type="scientific">Cryptosporangium japonicum</name>
    <dbReference type="NCBI Taxonomy" id="80872"/>
    <lineage>
        <taxon>Bacteria</taxon>
        <taxon>Bacillati</taxon>
        <taxon>Actinomycetota</taxon>
        <taxon>Actinomycetes</taxon>
        <taxon>Cryptosporangiales</taxon>
        <taxon>Cryptosporangiaceae</taxon>
        <taxon>Cryptosporangium</taxon>
    </lineage>
</organism>
<dbReference type="SUPFAM" id="SSF48179">
    <property type="entry name" value="6-phosphogluconate dehydrogenase C-terminal domain-like"/>
    <property type="match status" value="1"/>
</dbReference>
<keyword evidence="3" id="KW-0520">NAD</keyword>
<sequence>MTTVGFIGLGTIGQPMALNLARAVPELVVWNRTTTRSEPLRAAGARVAATSAEVFVLAQVVILMLADAAAADQVLDGAHLDGRTVVHMGTISPADSLRLDATVRAGGGAYVEAPVSGSRVPAERGELIAMLAGETDVVENVRPLLAPMCRETHVCGPVPDALTMKLATNIFMLSTVVGLVEAFHFAARNGLDLTTLRAIADSGQMASSISRVKSAKLLDRDFSLQAGAADVLKNIRLMSDAARAAGASGPLTETMHRLLEETVAAGHGTEDFIALLHVLEAPRT</sequence>
<protein>
    <submittedName>
        <fullName evidence="6">NAD(P)-dependent oxidoreductase</fullName>
    </submittedName>
</protein>
<evidence type="ECO:0000313" key="7">
    <source>
        <dbReference type="Proteomes" id="UP001500967"/>
    </source>
</evidence>
<dbReference type="EMBL" id="BAAAGX010000003">
    <property type="protein sequence ID" value="GAA0222050.1"/>
    <property type="molecule type" value="Genomic_DNA"/>
</dbReference>
<dbReference type="InterPro" id="IPR006115">
    <property type="entry name" value="6PGDH_NADP-bd"/>
</dbReference>
<feature type="domain" description="6-phosphogluconate dehydrogenase NADP-binding" evidence="4">
    <location>
        <begin position="3"/>
        <end position="154"/>
    </location>
</feature>
<dbReference type="RefSeq" id="WP_344646975.1">
    <property type="nucleotide sequence ID" value="NZ_BAAAGX010000003.1"/>
</dbReference>
<dbReference type="InterPro" id="IPR013328">
    <property type="entry name" value="6PGD_dom2"/>
</dbReference>